<keyword evidence="2" id="KW-1185">Reference proteome</keyword>
<dbReference type="AlphaFoldDB" id="A0A6N4WFG2"/>
<protein>
    <recommendedName>
        <fullName evidence="3">HNH endonuclease</fullName>
    </recommendedName>
</protein>
<gene>
    <name evidence="1" type="ORF">MANY_44900</name>
</gene>
<evidence type="ECO:0000313" key="2">
    <source>
        <dbReference type="Proteomes" id="UP000467249"/>
    </source>
</evidence>
<evidence type="ECO:0000313" key="1">
    <source>
        <dbReference type="EMBL" id="BBZ79153.1"/>
    </source>
</evidence>
<organism evidence="1 2">
    <name type="scientific">Mycolicibacterium anyangense</name>
    <dbReference type="NCBI Taxonomy" id="1431246"/>
    <lineage>
        <taxon>Bacteria</taxon>
        <taxon>Bacillati</taxon>
        <taxon>Actinomycetota</taxon>
        <taxon>Actinomycetes</taxon>
        <taxon>Mycobacteriales</taxon>
        <taxon>Mycobacteriaceae</taxon>
        <taxon>Mycolicibacterium</taxon>
    </lineage>
</organism>
<accession>A0A6N4WFG2</accession>
<reference evidence="1 2" key="1">
    <citation type="journal article" date="2019" name="Emerg. Microbes Infect.">
        <title>Comprehensive subspecies identification of 175 nontuberculous mycobacteria species based on 7547 genomic profiles.</title>
        <authorList>
            <person name="Matsumoto Y."/>
            <person name="Kinjo T."/>
            <person name="Motooka D."/>
            <person name="Nabeya D."/>
            <person name="Jung N."/>
            <person name="Uechi K."/>
            <person name="Horii T."/>
            <person name="Iida T."/>
            <person name="Fujita J."/>
            <person name="Nakamura S."/>
        </authorList>
    </citation>
    <scope>NUCLEOTIDE SEQUENCE [LARGE SCALE GENOMIC DNA]</scope>
    <source>
        <strain evidence="1 2">JCM 30275</strain>
    </source>
</reference>
<evidence type="ECO:0008006" key="3">
    <source>
        <dbReference type="Google" id="ProtNLM"/>
    </source>
</evidence>
<dbReference type="Proteomes" id="UP000467249">
    <property type="component" value="Chromosome"/>
</dbReference>
<proteinExistence type="predicted"/>
<dbReference type="EMBL" id="AP022620">
    <property type="protein sequence ID" value="BBZ79153.1"/>
    <property type="molecule type" value="Genomic_DNA"/>
</dbReference>
<sequence length="595" mass="66496">MSRRCHNAGETVTDDPQVITLRPLRLRLPTNLTNKSWRTKVGTERLINVTDAPYPLPTQATVRQLYGSALRCAHPECSRPLYKVSDDTGDRVLNSRVAHIHARRKGGPRWIDMPPEDNRGIDNLLLLCIEHSYEIDETPGQFPADTLREWKAAQIAEYDHLQRSWPINDDEATEILVASESFGALHAPSTIELVRRVEALRLTAERTRGGPRSWSRGWQQLNERVRRSFVAYDDDGDPVYLQPSAMELRPIQEGLRSALATAHDEVRSIAEAAQIELAAVRVTRTQVAPWCDALERAMTEVIAAASNWLGGADPESDIAFEAALADLKRSVDDLVRASRGEQVEVPEPPEVISYHSDVDPFAEHRELLDQARPFARVSHRPYDLDLRDRVAEATGFAASVPLTPHLLPYNLDGTARLAVAVASNASEEQQLELVRGDRQRLPTCAAVALLLATANHGDGRSAAARAATEQLRLLWSEIDWANPDAWAANDVNGQSMMYTFAYVTSVEEVRDRLAKALEANPDLLRPLVISCASWVELIDHQTWRPVRFERTYGDLPPWLPMEAIKTLAIEVLVEDAGLDDSKVMAALLRKFDQRS</sequence>
<dbReference type="KEGG" id="many:MANY_44900"/>
<name>A0A6N4WFG2_9MYCO</name>